<accession>A0A6J8BTF2</accession>
<keyword evidence="1" id="KW-0175">Coiled coil</keyword>
<organism evidence="3 4">
    <name type="scientific">Mytilus coruscus</name>
    <name type="common">Sea mussel</name>
    <dbReference type="NCBI Taxonomy" id="42192"/>
    <lineage>
        <taxon>Eukaryota</taxon>
        <taxon>Metazoa</taxon>
        <taxon>Spiralia</taxon>
        <taxon>Lophotrochozoa</taxon>
        <taxon>Mollusca</taxon>
        <taxon>Bivalvia</taxon>
        <taxon>Autobranchia</taxon>
        <taxon>Pteriomorphia</taxon>
        <taxon>Mytilida</taxon>
        <taxon>Mytiloidea</taxon>
        <taxon>Mytilidae</taxon>
        <taxon>Mytilinae</taxon>
        <taxon>Mytilus</taxon>
    </lineage>
</organism>
<evidence type="ECO:0000256" key="1">
    <source>
        <dbReference type="SAM" id="Coils"/>
    </source>
</evidence>
<evidence type="ECO:0000259" key="2">
    <source>
        <dbReference type="Pfam" id="PF20720"/>
    </source>
</evidence>
<dbReference type="Pfam" id="PF20720">
    <property type="entry name" value="nSTAND3"/>
    <property type="match status" value="1"/>
</dbReference>
<protein>
    <recommendedName>
        <fullName evidence="2">Novel STAND NTPase 3 domain-containing protein</fullName>
    </recommendedName>
</protein>
<keyword evidence="4" id="KW-1185">Reference proteome</keyword>
<dbReference type="InterPro" id="IPR027417">
    <property type="entry name" value="P-loop_NTPase"/>
</dbReference>
<dbReference type="Proteomes" id="UP000507470">
    <property type="component" value="Unassembled WGS sequence"/>
</dbReference>
<proteinExistence type="predicted"/>
<dbReference type="EMBL" id="CACVKT020003995">
    <property type="protein sequence ID" value="CAC5387258.1"/>
    <property type="molecule type" value="Genomic_DNA"/>
</dbReference>
<dbReference type="Gene3D" id="3.40.50.300">
    <property type="entry name" value="P-loop containing nucleotide triphosphate hydrolases"/>
    <property type="match status" value="1"/>
</dbReference>
<evidence type="ECO:0000313" key="4">
    <source>
        <dbReference type="Proteomes" id="UP000507470"/>
    </source>
</evidence>
<dbReference type="OrthoDB" id="6174389at2759"/>
<dbReference type="InterPro" id="IPR049050">
    <property type="entry name" value="nSTAND3"/>
</dbReference>
<sequence length="572" mass="65996">MDEEPSTSSTITAKPADLDDNQKRWLVVGICLHSVISPALRNYVLTILTKLCYKLSIKHRLDTQTFSSHLKKHPPTNKAFLNYEAVNNNKMKHGYYKANYDYTIKSVVDLSKLFLQTHMAHYTGFDETCDSSALLGLIINIDKFSPVVKSDADDVRRNLRNPWAHCDFTKWDAVKYSNAFSLMEKLVLDLSLSSNEEHQIIGKLKKWEMNGNVKFFSSGTPVGLELVNEIRQQTCVLGEYARLIGVRTDENFTKINNELEKIEILLLNKIAQLEKDVEEMDKRMMAQDKILKNQHTQLADFGKTLSQCACHDSHNVEMELWKEQDVMFVETPVVKDISKILESEHSVLVIGEPGIGKSMLMHHIALKLHSTTNYNIIPCAAIKDIIHHYKEDIKQMFVLDDICGRFTASFAEIEYLQKKGETLKRMLEKGKIKIAATCRLDIYSDENFHASCTVFTSNIFNLSEEYSKENKLTICAKYLTETNVQLLKDENEVFTPFMCYLYSKNENFNLTDFLHCPYETYQNEWNNLKSIDPYKYCALFVCVLHNGIITESLFDIYSENISSKNFDWGNYF</sequence>
<name>A0A6J8BTF2_MYTCO</name>
<dbReference type="AlphaFoldDB" id="A0A6J8BTF2"/>
<gene>
    <name evidence="3" type="ORF">MCOR_22616</name>
</gene>
<feature type="coiled-coil region" evidence="1">
    <location>
        <begin position="256"/>
        <end position="290"/>
    </location>
</feature>
<feature type="domain" description="Novel STAND NTPase 3" evidence="2">
    <location>
        <begin position="328"/>
        <end position="479"/>
    </location>
</feature>
<dbReference type="SUPFAM" id="SSF52540">
    <property type="entry name" value="P-loop containing nucleoside triphosphate hydrolases"/>
    <property type="match status" value="1"/>
</dbReference>
<reference evidence="3 4" key="1">
    <citation type="submission" date="2020-06" db="EMBL/GenBank/DDBJ databases">
        <authorList>
            <person name="Li R."/>
            <person name="Bekaert M."/>
        </authorList>
    </citation>
    <scope>NUCLEOTIDE SEQUENCE [LARGE SCALE GENOMIC DNA]</scope>
    <source>
        <strain evidence="4">wild</strain>
    </source>
</reference>
<evidence type="ECO:0000313" key="3">
    <source>
        <dbReference type="EMBL" id="CAC5387258.1"/>
    </source>
</evidence>